<organism evidence="1 2">
    <name type="scientific">Rubellicoccus peritrichatus</name>
    <dbReference type="NCBI Taxonomy" id="3080537"/>
    <lineage>
        <taxon>Bacteria</taxon>
        <taxon>Pseudomonadati</taxon>
        <taxon>Verrucomicrobiota</taxon>
        <taxon>Opitutia</taxon>
        <taxon>Puniceicoccales</taxon>
        <taxon>Cerasicoccaceae</taxon>
        <taxon>Rubellicoccus</taxon>
    </lineage>
</organism>
<accession>A0AAQ3QY30</accession>
<dbReference type="Proteomes" id="UP001304300">
    <property type="component" value="Chromosome"/>
</dbReference>
<dbReference type="RefSeq" id="WP_317836253.1">
    <property type="nucleotide sequence ID" value="NZ_CP136920.1"/>
</dbReference>
<dbReference type="AlphaFoldDB" id="A0AAQ3QY30"/>
<dbReference type="KEGG" id="puo:RZN69_11255"/>
<dbReference type="EMBL" id="CP136920">
    <property type="protein sequence ID" value="WOO43667.1"/>
    <property type="molecule type" value="Genomic_DNA"/>
</dbReference>
<evidence type="ECO:0000313" key="1">
    <source>
        <dbReference type="EMBL" id="WOO43667.1"/>
    </source>
</evidence>
<protein>
    <submittedName>
        <fullName evidence="1">Uncharacterized protein</fullName>
    </submittedName>
</protein>
<gene>
    <name evidence="1" type="ORF">RZN69_11255</name>
</gene>
<reference evidence="1 2" key="1">
    <citation type="submission" date="2023-10" db="EMBL/GenBank/DDBJ databases">
        <title>Rubellicoccus peritrichatus gen. nov., sp. nov., isolated from an algae of coral reef tank.</title>
        <authorList>
            <person name="Luo J."/>
        </authorList>
    </citation>
    <scope>NUCLEOTIDE SEQUENCE [LARGE SCALE GENOMIC DNA]</scope>
    <source>
        <strain evidence="1 2">CR14</strain>
    </source>
</reference>
<name>A0AAQ3QY30_9BACT</name>
<sequence>MMLLPRILLGVQVLFGSYCLAGTEQILVNPELSVVGNDQLTGWHEHNSTTLSGTNGNAFAIIPDAEPEKFAKLFQRVSIDDVRAKAIRVSARLKTIPISGAESNASKPLLRIYYYPTSSDWAFKDVIWPERGKGLRKEIEFKEDWQTVTFELERPVGANGLEVAIETVNPSYQVEVDQVEAWAVN</sequence>
<keyword evidence="2" id="KW-1185">Reference proteome</keyword>
<proteinExistence type="predicted"/>
<evidence type="ECO:0000313" key="2">
    <source>
        <dbReference type="Proteomes" id="UP001304300"/>
    </source>
</evidence>